<evidence type="ECO:0000313" key="2">
    <source>
        <dbReference type="Proteomes" id="UP000296049"/>
    </source>
</evidence>
<reference evidence="2" key="1">
    <citation type="journal article" date="2013" name="Nat. Genet.">
        <title>The duck genome and transcriptome provide insight into an avian influenza virus reservoir species.</title>
        <authorList>
            <person name="Huang Y."/>
            <person name="Li Y."/>
            <person name="Burt D.W."/>
            <person name="Chen H."/>
            <person name="Zhang Y."/>
            <person name="Qian W."/>
            <person name="Kim H."/>
            <person name="Gan S."/>
            <person name="Zhao Y."/>
            <person name="Li J."/>
            <person name="Yi K."/>
            <person name="Feng H."/>
            <person name="Zhu P."/>
            <person name="Li B."/>
            <person name="Liu Q."/>
            <person name="Fairley S."/>
            <person name="Magor K.E."/>
            <person name="Du Z."/>
            <person name="Hu X."/>
            <person name="Goodman L."/>
            <person name="Tafer H."/>
            <person name="Vignal A."/>
            <person name="Lee T."/>
            <person name="Kim K.W."/>
            <person name="Sheng Z."/>
            <person name="An Y."/>
            <person name="Searle S."/>
            <person name="Herrero J."/>
            <person name="Groenen M.A."/>
            <person name="Crooijmans R.P."/>
            <person name="Faraut T."/>
            <person name="Cai Q."/>
            <person name="Webster R.G."/>
            <person name="Aldridge J.R."/>
            <person name="Warren W.C."/>
            <person name="Bartschat S."/>
            <person name="Kehr S."/>
            <person name="Marz M."/>
            <person name="Stadler P.F."/>
            <person name="Smith J."/>
            <person name="Kraus R.H."/>
            <person name="Zhao Y."/>
            <person name="Ren L."/>
            <person name="Fei J."/>
            <person name="Morisson M."/>
            <person name="Kaiser P."/>
            <person name="Griffin D.K."/>
            <person name="Rao M."/>
            <person name="Pitel F."/>
            <person name="Wang J."/>
            <person name="Li N."/>
        </authorList>
    </citation>
    <scope>NUCLEOTIDE SEQUENCE [LARGE SCALE GENOMIC DNA]</scope>
</reference>
<dbReference type="EMBL" id="KB742650">
    <property type="protein sequence ID" value="EOB06008.1"/>
    <property type="molecule type" value="Genomic_DNA"/>
</dbReference>
<dbReference type="Proteomes" id="UP000296049">
    <property type="component" value="Unassembled WGS sequence"/>
</dbReference>
<proteinExistence type="predicted"/>
<evidence type="ECO:0000313" key="1">
    <source>
        <dbReference type="EMBL" id="EOB06008.1"/>
    </source>
</evidence>
<name>R0LZY2_ANAPL</name>
<gene>
    <name evidence="1" type="ORF">Anapl_08619</name>
</gene>
<keyword evidence="2" id="KW-1185">Reference proteome</keyword>
<dbReference type="AlphaFoldDB" id="R0LZY2"/>
<accession>R0LZY2</accession>
<sequence>MGNILREMELRYRKRNGTKIQKKGSSLQAKLGPEHLPSSTDVLTLISALFLVLENNIASTSANVRAQSKIFTESLRAGT</sequence>
<protein>
    <submittedName>
        <fullName evidence="1">Uncharacterized protein</fullName>
    </submittedName>
</protein>
<organism evidence="1 2">
    <name type="scientific">Anas platyrhynchos</name>
    <name type="common">Mallard</name>
    <name type="synonym">Anas boschas</name>
    <dbReference type="NCBI Taxonomy" id="8839"/>
    <lineage>
        <taxon>Eukaryota</taxon>
        <taxon>Metazoa</taxon>
        <taxon>Chordata</taxon>
        <taxon>Craniata</taxon>
        <taxon>Vertebrata</taxon>
        <taxon>Euteleostomi</taxon>
        <taxon>Archelosauria</taxon>
        <taxon>Archosauria</taxon>
        <taxon>Dinosauria</taxon>
        <taxon>Saurischia</taxon>
        <taxon>Theropoda</taxon>
        <taxon>Coelurosauria</taxon>
        <taxon>Aves</taxon>
        <taxon>Neognathae</taxon>
        <taxon>Galloanserae</taxon>
        <taxon>Anseriformes</taxon>
        <taxon>Anatidae</taxon>
        <taxon>Anatinae</taxon>
        <taxon>Anas</taxon>
    </lineage>
</organism>